<organism evidence="1 2">
    <name type="scientific">Allacma fusca</name>
    <dbReference type="NCBI Taxonomy" id="39272"/>
    <lineage>
        <taxon>Eukaryota</taxon>
        <taxon>Metazoa</taxon>
        <taxon>Ecdysozoa</taxon>
        <taxon>Arthropoda</taxon>
        <taxon>Hexapoda</taxon>
        <taxon>Collembola</taxon>
        <taxon>Symphypleona</taxon>
        <taxon>Sminthuridae</taxon>
        <taxon>Allacma</taxon>
    </lineage>
</organism>
<name>A0A8J2LAL3_9HEXA</name>
<comment type="caution">
    <text evidence="1">The sequence shown here is derived from an EMBL/GenBank/DDBJ whole genome shotgun (WGS) entry which is preliminary data.</text>
</comment>
<protein>
    <recommendedName>
        <fullName evidence="3">DDE Tnp4 domain-containing protein</fullName>
    </recommendedName>
</protein>
<keyword evidence="2" id="KW-1185">Reference proteome</keyword>
<dbReference type="EMBL" id="CAJVCH010550961">
    <property type="protein sequence ID" value="CAG7829314.1"/>
    <property type="molecule type" value="Genomic_DNA"/>
</dbReference>
<reference evidence="1" key="1">
    <citation type="submission" date="2021-06" db="EMBL/GenBank/DDBJ databases">
        <authorList>
            <person name="Hodson N. C."/>
            <person name="Mongue J. A."/>
            <person name="Jaron S. K."/>
        </authorList>
    </citation>
    <scope>NUCLEOTIDE SEQUENCE</scope>
</reference>
<gene>
    <name evidence="1" type="ORF">AFUS01_LOCUS39183</name>
</gene>
<proteinExistence type="predicted"/>
<evidence type="ECO:0008006" key="3">
    <source>
        <dbReference type="Google" id="ProtNLM"/>
    </source>
</evidence>
<feature type="non-terminal residue" evidence="1">
    <location>
        <position position="1"/>
    </location>
</feature>
<dbReference type="AlphaFoldDB" id="A0A8J2LAL3"/>
<evidence type="ECO:0000313" key="1">
    <source>
        <dbReference type="EMBL" id="CAG7829314.1"/>
    </source>
</evidence>
<accession>A0A8J2LAL3</accession>
<dbReference type="Proteomes" id="UP000708208">
    <property type="component" value="Unassembled WGS sequence"/>
</dbReference>
<evidence type="ECO:0000313" key="2">
    <source>
        <dbReference type="Proteomes" id="UP000708208"/>
    </source>
</evidence>
<sequence>KITNYLLITAAVCLHNFIKTEEATESPQNRFFCPPGFADCGYEDNGARRREGLSEGLVPMQRRSVAAQDRLLKQRRETLADYFVGCGAVGWQNDHVDMNSDF</sequence>